<dbReference type="AlphaFoldDB" id="A0A2X1QTH4"/>
<accession>A0A2X1QTH4</accession>
<evidence type="ECO:0000313" key="1">
    <source>
        <dbReference type="EMBL" id="SPX54997.1"/>
    </source>
</evidence>
<name>A0A2X1QTH4_KLEPN</name>
<protein>
    <submittedName>
        <fullName evidence="1">Uncharacterized protein</fullName>
    </submittedName>
</protein>
<dbReference type="Proteomes" id="UP000251123">
    <property type="component" value="Unassembled WGS sequence"/>
</dbReference>
<gene>
    <name evidence="1" type="ORF">NCTC9601_02162</name>
</gene>
<sequence length="124" mass="13473">MEICRVAPGVRRQQGRLLHLTLRQGNRLTLRQPLQSGCHLLQNSAIDAATAERQGRNSAVKRPLAKGVLQLKYRLRQLLAIVTIRLVCLQQGRQLVAAQSGGQPRAPGLGIGGDLRCRPAGLGE</sequence>
<dbReference type="EMBL" id="UASN01000017">
    <property type="protein sequence ID" value="SPX54997.1"/>
    <property type="molecule type" value="Genomic_DNA"/>
</dbReference>
<evidence type="ECO:0000313" key="2">
    <source>
        <dbReference type="Proteomes" id="UP000251123"/>
    </source>
</evidence>
<proteinExistence type="predicted"/>
<organism evidence="1 2">
    <name type="scientific">Klebsiella pneumoniae</name>
    <dbReference type="NCBI Taxonomy" id="573"/>
    <lineage>
        <taxon>Bacteria</taxon>
        <taxon>Pseudomonadati</taxon>
        <taxon>Pseudomonadota</taxon>
        <taxon>Gammaproteobacteria</taxon>
        <taxon>Enterobacterales</taxon>
        <taxon>Enterobacteriaceae</taxon>
        <taxon>Klebsiella/Raoultella group</taxon>
        <taxon>Klebsiella</taxon>
        <taxon>Klebsiella pneumoniae complex</taxon>
    </lineage>
</organism>
<reference evidence="1 2" key="1">
    <citation type="submission" date="2018-06" db="EMBL/GenBank/DDBJ databases">
        <authorList>
            <consortium name="Pathogen Informatics"/>
            <person name="Doyle S."/>
        </authorList>
    </citation>
    <scope>NUCLEOTIDE SEQUENCE [LARGE SCALE GENOMIC DNA]</scope>
    <source>
        <strain evidence="1 2">NCTC9601</strain>
    </source>
</reference>